<dbReference type="EMBL" id="CP080096">
    <property type="protein sequence ID" value="QYD73482.1"/>
    <property type="molecule type" value="Genomic_DNA"/>
</dbReference>
<dbReference type="InterPro" id="IPR029068">
    <property type="entry name" value="Glyas_Bleomycin-R_OHBP_Dase"/>
</dbReference>
<organism evidence="2 3">
    <name type="scientific">Paraburkholderia edwinii</name>
    <dbReference type="NCBI Taxonomy" id="2861782"/>
    <lineage>
        <taxon>Bacteria</taxon>
        <taxon>Pseudomonadati</taxon>
        <taxon>Pseudomonadota</taxon>
        <taxon>Betaproteobacteria</taxon>
        <taxon>Burkholderiales</taxon>
        <taxon>Burkholderiaceae</taxon>
        <taxon>Paraburkholderia</taxon>
    </lineage>
</organism>
<proteinExistence type="predicted"/>
<dbReference type="Pfam" id="PF00903">
    <property type="entry name" value="Glyoxalase"/>
    <property type="match status" value="1"/>
</dbReference>
<name>A0ABX8V1M3_9BURK</name>
<protein>
    <submittedName>
        <fullName evidence="2">VOC family protein</fullName>
    </submittedName>
</protein>
<dbReference type="InterPro" id="IPR004360">
    <property type="entry name" value="Glyas_Fos-R_dOase_dom"/>
</dbReference>
<evidence type="ECO:0000313" key="2">
    <source>
        <dbReference type="EMBL" id="QYD73482.1"/>
    </source>
</evidence>
<evidence type="ECO:0000313" key="3">
    <source>
        <dbReference type="Proteomes" id="UP000826462"/>
    </source>
</evidence>
<reference evidence="2 3" key="1">
    <citation type="submission" date="2021-07" db="EMBL/GenBank/DDBJ databases">
        <title>Paraburkholderia edwinii protects Aspergillus sp. from phenazines by acting as a toxin sponge.</title>
        <authorList>
            <person name="Dahlstrom K.M."/>
            <person name="Newman D.K."/>
        </authorList>
    </citation>
    <scope>NUCLEOTIDE SEQUENCE [LARGE SCALE GENOMIC DNA]</scope>
    <source>
        <strain evidence="2 3">Pe01</strain>
    </source>
</reference>
<gene>
    <name evidence="2" type="ORF">KZJ38_28070</name>
</gene>
<evidence type="ECO:0000259" key="1">
    <source>
        <dbReference type="PROSITE" id="PS51819"/>
    </source>
</evidence>
<dbReference type="SUPFAM" id="SSF54593">
    <property type="entry name" value="Glyoxalase/Bleomycin resistance protein/Dihydroxybiphenyl dioxygenase"/>
    <property type="match status" value="1"/>
</dbReference>
<dbReference type="PANTHER" id="PTHR36437:SF2">
    <property type="entry name" value="GLYOXALASE_BLEOMYCIN RESISTANCE PROTEIN_DIOXYGENASE"/>
    <property type="match status" value="1"/>
</dbReference>
<keyword evidence="3" id="KW-1185">Reference proteome</keyword>
<dbReference type="PANTHER" id="PTHR36437">
    <property type="entry name" value="GLYOXALASE/BLEOMYCIN RESISTANCE PROTEIN/DIOXYGENASE"/>
    <property type="match status" value="1"/>
</dbReference>
<accession>A0ABX8V1M3</accession>
<dbReference type="InterPro" id="IPR037523">
    <property type="entry name" value="VOC_core"/>
</dbReference>
<dbReference type="RefSeq" id="WP_219803285.1">
    <property type="nucleotide sequence ID" value="NZ_CP080096.1"/>
</dbReference>
<sequence>MLALEVVSLPVADVDRALAFYTQKVGFRLDVDYHPTPTFRVVQLTPPGSSCSVQLVTADSAARVRNLYLVTTDLAAERAALIERGVAVGEFRHKAPIDTWEGGFSAGLDAQRRDYASFADFEDPDGNTWTLQERGYRAP</sequence>
<feature type="domain" description="VOC" evidence="1">
    <location>
        <begin position="3"/>
        <end position="134"/>
    </location>
</feature>
<dbReference type="PROSITE" id="PS51819">
    <property type="entry name" value="VOC"/>
    <property type="match status" value="1"/>
</dbReference>
<dbReference type="Gene3D" id="3.10.180.10">
    <property type="entry name" value="2,3-Dihydroxybiphenyl 1,2-Dioxygenase, domain 1"/>
    <property type="match status" value="1"/>
</dbReference>
<dbReference type="Proteomes" id="UP000826462">
    <property type="component" value="Chromosome 2"/>
</dbReference>